<keyword evidence="4" id="KW-0788">Thiol protease</keyword>
<keyword evidence="2" id="KW-0645">Protease</keyword>
<proteinExistence type="inferred from homology"/>
<reference evidence="8" key="1">
    <citation type="journal article" date="2019" name="Int. J. Syst. Evol. Microbiol.">
        <title>The Global Catalogue of Microorganisms (GCM) 10K type strain sequencing project: providing services to taxonomists for standard genome sequencing and annotation.</title>
        <authorList>
            <consortium name="The Broad Institute Genomics Platform"/>
            <consortium name="The Broad Institute Genome Sequencing Center for Infectious Disease"/>
            <person name="Wu L."/>
            <person name="Ma J."/>
        </authorList>
    </citation>
    <scope>NUCLEOTIDE SEQUENCE [LARGE SCALE GENOMIC DNA]</scope>
    <source>
        <strain evidence="8">CCM 8896</strain>
    </source>
</reference>
<dbReference type="RefSeq" id="WP_125714541.1">
    <property type="nucleotide sequence ID" value="NZ_JBHTOP010000001.1"/>
</dbReference>
<evidence type="ECO:0000256" key="2">
    <source>
        <dbReference type="ARBA" id="ARBA00022670"/>
    </source>
</evidence>
<evidence type="ECO:0000256" key="3">
    <source>
        <dbReference type="ARBA" id="ARBA00022801"/>
    </source>
</evidence>
<feature type="compositionally biased region" description="Low complexity" evidence="5">
    <location>
        <begin position="131"/>
        <end position="157"/>
    </location>
</feature>
<dbReference type="SUPFAM" id="SSF54001">
    <property type="entry name" value="Cysteine proteinases"/>
    <property type="match status" value="1"/>
</dbReference>
<dbReference type="InterPro" id="IPR038765">
    <property type="entry name" value="Papain-like_cys_pep_sf"/>
</dbReference>
<comment type="similarity">
    <text evidence="1">Belongs to the peptidase C40 family.</text>
</comment>
<dbReference type="EMBL" id="JBHTOP010000001">
    <property type="protein sequence ID" value="MFD1670479.1"/>
    <property type="molecule type" value="Genomic_DNA"/>
</dbReference>
<dbReference type="Pfam" id="PF00877">
    <property type="entry name" value="NLPC_P60"/>
    <property type="match status" value="1"/>
</dbReference>
<organism evidence="7 8">
    <name type="scientific">Agrilactobacillus yilanensis</name>
    <dbReference type="NCBI Taxonomy" id="2485997"/>
    <lineage>
        <taxon>Bacteria</taxon>
        <taxon>Bacillati</taxon>
        <taxon>Bacillota</taxon>
        <taxon>Bacilli</taxon>
        <taxon>Lactobacillales</taxon>
        <taxon>Lactobacillaceae</taxon>
        <taxon>Agrilactobacillus</taxon>
    </lineage>
</organism>
<comment type="caution">
    <text evidence="7">The sequence shown here is derived from an EMBL/GenBank/DDBJ whole genome shotgun (WGS) entry which is preliminary data.</text>
</comment>
<dbReference type="Gene3D" id="3.90.1720.10">
    <property type="entry name" value="endopeptidase domain like (from Nostoc punctiforme)"/>
    <property type="match status" value="1"/>
</dbReference>
<dbReference type="PANTHER" id="PTHR47053:SF1">
    <property type="entry name" value="MUREIN DD-ENDOPEPTIDASE MEPH-RELATED"/>
    <property type="match status" value="1"/>
</dbReference>
<evidence type="ECO:0000259" key="6">
    <source>
        <dbReference type="PROSITE" id="PS51935"/>
    </source>
</evidence>
<keyword evidence="8" id="KW-1185">Reference proteome</keyword>
<accession>A0ABW4J4A5</accession>
<protein>
    <submittedName>
        <fullName evidence="7">C40 family peptidase</fullName>
    </submittedName>
</protein>
<keyword evidence="3" id="KW-0378">Hydrolase</keyword>
<evidence type="ECO:0000313" key="7">
    <source>
        <dbReference type="EMBL" id="MFD1670479.1"/>
    </source>
</evidence>
<dbReference type="InterPro" id="IPR000064">
    <property type="entry name" value="NLP_P60_dom"/>
</dbReference>
<feature type="region of interest" description="Disordered" evidence="5">
    <location>
        <begin position="101"/>
        <end position="157"/>
    </location>
</feature>
<dbReference type="PANTHER" id="PTHR47053">
    <property type="entry name" value="MUREIN DD-ENDOPEPTIDASE MEPH-RELATED"/>
    <property type="match status" value="1"/>
</dbReference>
<evidence type="ECO:0000256" key="4">
    <source>
        <dbReference type="ARBA" id="ARBA00022807"/>
    </source>
</evidence>
<dbReference type="PROSITE" id="PS51935">
    <property type="entry name" value="NLPC_P60"/>
    <property type="match status" value="1"/>
</dbReference>
<gene>
    <name evidence="7" type="ORF">ACFQ5M_00040</name>
</gene>
<evidence type="ECO:0000313" key="8">
    <source>
        <dbReference type="Proteomes" id="UP001597267"/>
    </source>
</evidence>
<dbReference type="Proteomes" id="UP001597267">
    <property type="component" value="Unassembled WGS sequence"/>
</dbReference>
<dbReference type="InterPro" id="IPR051202">
    <property type="entry name" value="Peptidase_C40"/>
</dbReference>
<sequence>MTHNKTLMTVSAGIAGLAGIALVNGHDNSKVQAATQTATVNYSQGTTTVWGSADFTQPKSYVSYQQTVDIYGSKQVGGTTWYLVGDNSWIPEIYLSFDNQTQNTPTDTTAVEQAPAEETPVADQNTATDATDNGGNVVTDTTNVSDTTTNETTENTNVTNTDLNKAAAVIALAKEQLGKPYVWGGKGPSSFDCSGLMHYVFANALGLEIGGWTVPQESAGTQISVSQAQPGDLIFWGSRGATYHVALYLGNNQYIDAPVPGRSVEIASISQYFMPSFAVRVL</sequence>
<evidence type="ECO:0000256" key="5">
    <source>
        <dbReference type="SAM" id="MobiDB-lite"/>
    </source>
</evidence>
<evidence type="ECO:0000256" key="1">
    <source>
        <dbReference type="ARBA" id="ARBA00007074"/>
    </source>
</evidence>
<name>A0ABW4J4A5_9LACO</name>
<feature type="domain" description="NlpC/P60" evidence="6">
    <location>
        <begin position="163"/>
        <end position="282"/>
    </location>
</feature>